<dbReference type="Pfam" id="PF20437">
    <property type="entry name" value="LonC_helical"/>
    <property type="match status" value="1"/>
</dbReference>
<accession>E1RAU7</accession>
<dbReference type="eggNOG" id="COG0606">
    <property type="taxonomic scope" value="Bacteria"/>
</dbReference>
<dbReference type="GO" id="GO:0030163">
    <property type="term" value="P:protein catabolic process"/>
    <property type="evidence" value="ECO:0007669"/>
    <property type="project" value="InterPro"/>
</dbReference>
<dbReference type="InterPro" id="IPR020568">
    <property type="entry name" value="Ribosomal_Su5_D2-typ_SF"/>
</dbReference>
<comment type="catalytic activity">
    <reaction evidence="2">
        <text>Hydrolysis of proteins in presence of ATP.</text>
        <dbReference type="EC" id="3.4.21.53"/>
    </reaction>
</comment>
<dbReference type="InterPro" id="IPR041699">
    <property type="entry name" value="AAA_32"/>
</dbReference>
<keyword evidence="1 2" id="KW-0645">Protease</keyword>
<dbReference type="Gene3D" id="3.40.50.300">
    <property type="entry name" value="P-loop containing nucleotide triphosphate hydrolases"/>
    <property type="match status" value="2"/>
</dbReference>
<feature type="active site" evidence="2">
    <location>
        <position position="655"/>
    </location>
</feature>
<dbReference type="GO" id="GO:0005524">
    <property type="term" value="F:ATP binding"/>
    <property type="evidence" value="ECO:0007669"/>
    <property type="project" value="InterPro"/>
</dbReference>
<dbReference type="InterPro" id="IPR008269">
    <property type="entry name" value="Lon_proteolytic"/>
</dbReference>
<keyword evidence="5" id="KW-1185">Reference proteome</keyword>
<name>E1RAU7_SEDSS</name>
<dbReference type="OrthoDB" id="9758568at2"/>
<evidence type="ECO:0000256" key="2">
    <source>
        <dbReference type="PROSITE-ProRule" id="PRU01122"/>
    </source>
</evidence>
<protein>
    <recommendedName>
        <fullName evidence="2">endopeptidase La</fullName>
        <ecNumber evidence="2">3.4.21.53</ecNumber>
    </recommendedName>
</protein>
<dbReference type="PRINTS" id="PR00830">
    <property type="entry name" value="ENDOLAPTASE"/>
</dbReference>
<sequence>MSKQELNAESLELIITESEISEFGAHIDSPDIIGQPRAIRALKMGTEMRGRGYNVFVTGLPGTGRTSAIRKILAALKPKQGSPLEDVVYVYNFDDPDAPKVLYLEKGKGRLFKREIHDLVEKLKTALRTRIESDEVKERRNGLVRTVEEQENLVITDLEARFRKEGFQIIQIREQEKETTDLKPIIEGKAIDFDELQEQAARGDITDQQWEKLREAYFRLMDELKKQFEELHSGRIALDKEIETLKAEVLQPVIDEAIDNIATDYRSASVEAYLDSLRNDLRSHTYLFLRERGEEDDGPFPALIRYGVNVIVDNGTTETVPVIFENHPTYSNLFGVIESRFDLGGEGGTTFMMIKSGSLIRARGGFIVLNAHDLLQEEGVWEHLKRALQTGEVEIQGPEGGITLQHTVLKPKAISIDTKVILTGTENLYDLLYGQDMDFAKHFKITAEFDSVMERTAENCGRYIGFANMICDDESLREIARSGMAAIIEYGIKLSEQRDRLSTRFSLIADLIREADYWSGKLGKKDIDREAVARALEERKFLWNLPEEKMTEMILSGEMLLQLEGNAVGKVNGLAVHDRGYYAYGLPTVISASAAPGSEGIINIEREVGLSGEIHDKWLLIIEGFLRRTYAREIPLSIYANICFEQSYSEIDGDSASSTEVYALLSAIGEIPLRQDIAVTGSVNQLGQLQPVGGISEKIEGFFNICRQTGLSGSQGVIIPAINQNNLMLSDEVCDVVRNGSFHVWSVDTVGEGMELLTGLEEGKRNKKGIYPPESINGKVARRLKEMADLVKNYSS</sequence>
<dbReference type="EMBL" id="CP002116">
    <property type="protein sequence ID" value="ADK79477.1"/>
    <property type="molecule type" value="Genomic_DNA"/>
</dbReference>
<dbReference type="Proteomes" id="UP000002318">
    <property type="component" value="Chromosome"/>
</dbReference>
<dbReference type="eggNOG" id="COG1067">
    <property type="taxonomic scope" value="Bacteria"/>
</dbReference>
<dbReference type="PROSITE" id="PS51786">
    <property type="entry name" value="LON_PROTEOLYTIC"/>
    <property type="match status" value="1"/>
</dbReference>
<dbReference type="Gene3D" id="3.30.230.10">
    <property type="match status" value="1"/>
</dbReference>
<dbReference type="SUPFAM" id="SSF54211">
    <property type="entry name" value="Ribosomal protein S5 domain 2-like"/>
    <property type="match status" value="1"/>
</dbReference>
<dbReference type="HOGENOM" id="CLU_014785_0_1_12"/>
<dbReference type="InterPro" id="IPR046843">
    <property type="entry name" value="LonB_AAA-LID"/>
</dbReference>
<keyword evidence="2" id="KW-0720">Serine protease</keyword>
<feature type="domain" description="Lon proteolytic" evidence="3">
    <location>
        <begin position="565"/>
        <end position="760"/>
    </location>
</feature>
<organism evidence="4 5">
    <name type="scientific">Sediminispirochaeta smaragdinae (strain DSM 11293 / JCM 15392 / SEBR 4228)</name>
    <name type="common">Spirochaeta smaragdinae</name>
    <dbReference type="NCBI Taxonomy" id="573413"/>
    <lineage>
        <taxon>Bacteria</taxon>
        <taxon>Pseudomonadati</taxon>
        <taxon>Spirochaetota</taxon>
        <taxon>Spirochaetia</taxon>
        <taxon>Spirochaetales</taxon>
        <taxon>Spirochaetaceae</taxon>
        <taxon>Sediminispirochaeta</taxon>
    </lineage>
</organism>
<dbReference type="GO" id="GO:0004176">
    <property type="term" value="F:ATP-dependent peptidase activity"/>
    <property type="evidence" value="ECO:0007669"/>
    <property type="project" value="UniProtKB-UniRule"/>
</dbReference>
<dbReference type="AlphaFoldDB" id="E1RAU7"/>
<feature type="active site" evidence="2">
    <location>
        <position position="698"/>
    </location>
</feature>
<reference evidence="5" key="1">
    <citation type="journal article" date="2010" name="Stand. Genomic Sci.">
        <title>Complete genome sequence of Spirochaeta smaragdinae type strain (SEBR 4228).</title>
        <authorList>
            <person name="Mavromatis K."/>
            <person name="Yasawong M."/>
            <person name="Chertkov O."/>
            <person name="Lapidus A."/>
            <person name="Lucas S."/>
            <person name="Nolan M."/>
            <person name="Del Rio T.G."/>
            <person name="Tice H."/>
            <person name="Cheng J.F."/>
            <person name="Pitluck S."/>
            <person name="Liolios K."/>
            <person name="Ivanova N."/>
            <person name="Tapia R."/>
            <person name="Han C."/>
            <person name="Bruce D."/>
            <person name="Goodwin L."/>
            <person name="Pati A."/>
            <person name="Chen A."/>
            <person name="Palaniappan K."/>
            <person name="Land M."/>
            <person name="Hauser L."/>
            <person name="Chang Y.J."/>
            <person name="Jeffries C.D."/>
            <person name="Detter J.C."/>
            <person name="Rohde M."/>
            <person name="Brambilla E."/>
            <person name="Spring S."/>
            <person name="Goker M."/>
            <person name="Sikorski J."/>
            <person name="Woyke T."/>
            <person name="Bristow J."/>
            <person name="Eisen J.A."/>
            <person name="Markowitz V."/>
            <person name="Hugenholtz P."/>
            <person name="Klenk H.P."/>
            <person name="Kyrpides N.C."/>
        </authorList>
    </citation>
    <scope>NUCLEOTIDE SEQUENCE [LARGE SCALE GENOMIC DNA]</scope>
    <source>
        <strain evidence="5">DSM 11293 / JCM 15392 / SEBR 4228</strain>
    </source>
</reference>
<evidence type="ECO:0000313" key="5">
    <source>
        <dbReference type="Proteomes" id="UP000002318"/>
    </source>
</evidence>
<dbReference type="Pfam" id="PF20436">
    <property type="entry name" value="LonB_AAA-LID"/>
    <property type="match status" value="1"/>
</dbReference>
<keyword evidence="2" id="KW-0378">Hydrolase</keyword>
<dbReference type="InterPro" id="IPR027417">
    <property type="entry name" value="P-loop_NTPase"/>
</dbReference>
<dbReference type="Pfam" id="PF05362">
    <property type="entry name" value="Lon_C"/>
    <property type="match status" value="1"/>
</dbReference>
<evidence type="ECO:0000313" key="4">
    <source>
        <dbReference type="EMBL" id="ADK79477.1"/>
    </source>
</evidence>
<dbReference type="EC" id="3.4.21.53" evidence="2"/>
<dbReference type="PANTHER" id="PTHR10046">
    <property type="entry name" value="ATP DEPENDENT LON PROTEASE FAMILY MEMBER"/>
    <property type="match status" value="1"/>
</dbReference>
<dbReference type="Pfam" id="PF13654">
    <property type="entry name" value="AAA_32"/>
    <property type="match status" value="1"/>
</dbReference>
<evidence type="ECO:0000256" key="1">
    <source>
        <dbReference type="ARBA" id="ARBA00022670"/>
    </source>
</evidence>
<dbReference type="InterPro" id="IPR027065">
    <property type="entry name" value="Lon_Prtase"/>
</dbReference>
<proteinExistence type="inferred from homology"/>
<gene>
    <name evidence="4" type="ordered locus">Spirs_0321</name>
</gene>
<comment type="similarity">
    <text evidence="2">Belongs to the peptidase S16 family.</text>
</comment>
<dbReference type="Gene3D" id="1.10.8.60">
    <property type="match status" value="1"/>
</dbReference>
<dbReference type="GO" id="GO:0004252">
    <property type="term" value="F:serine-type endopeptidase activity"/>
    <property type="evidence" value="ECO:0007669"/>
    <property type="project" value="UniProtKB-UniRule"/>
</dbReference>
<dbReference type="GO" id="GO:0006508">
    <property type="term" value="P:proteolysis"/>
    <property type="evidence" value="ECO:0007669"/>
    <property type="project" value="UniProtKB-KW"/>
</dbReference>
<dbReference type="KEGG" id="ssm:Spirs_0321"/>
<dbReference type="InterPro" id="IPR046844">
    <property type="entry name" value="Lon-like_helical"/>
</dbReference>
<dbReference type="STRING" id="573413.Spirs_0321"/>
<dbReference type="RefSeq" id="WP_013252941.1">
    <property type="nucleotide sequence ID" value="NC_014364.1"/>
</dbReference>
<dbReference type="InterPro" id="IPR014721">
    <property type="entry name" value="Ribsml_uS5_D2-typ_fold_subgr"/>
</dbReference>
<dbReference type="SUPFAM" id="SSF52540">
    <property type="entry name" value="P-loop containing nucleoside triphosphate hydrolases"/>
    <property type="match status" value="1"/>
</dbReference>
<evidence type="ECO:0000259" key="3">
    <source>
        <dbReference type="PROSITE" id="PS51786"/>
    </source>
</evidence>